<dbReference type="Proteomes" id="UP000605992">
    <property type="component" value="Unassembled WGS sequence"/>
</dbReference>
<dbReference type="GO" id="GO:0000976">
    <property type="term" value="F:transcription cis-regulatory region binding"/>
    <property type="evidence" value="ECO:0007669"/>
    <property type="project" value="TreeGrafter"/>
</dbReference>
<dbReference type="GO" id="GO:0003700">
    <property type="term" value="F:DNA-binding transcription factor activity"/>
    <property type="evidence" value="ECO:0007669"/>
    <property type="project" value="TreeGrafter"/>
</dbReference>
<dbReference type="Gene3D" id="1.10.357.10">
    <property type="entry name" value="Tetracycline Repressor, domain 2"/>
    <property type="match status" value="1"/>
</dbReference>
<dbReference type="AlphaFoldDB" id="A0A8J3UWZ4"/>
<evidence type="ECO:0000256" key="1">
    <source>
        <dbReference type="ARBA" id="ARBA00023015"/>
    </source>
</evidence>
<gene>
    <name evidence="6" type="ORF">Pth03_13860</name>
</gene>
<proteinExistence type="predicted"/>
<evidence type="ECO:0000313" key="6">
    <source>
        <dbReference type="EMBL" id="GII52997.1"/>
    </source>
</evidence>
<feature type="domain" description="HTH tetR-type" evidence="5">
    <location>
        <begin position="22"/>
        <end position="82"/>
    </location>
</feature>
<dbReference type="SUPFAM" id="SSF46689">
    <property type="entry name" value="Homeodomain-like"/>
    <property type="match status" value="1"/>
</dbReference>
<dbReference type="PANTHER" id="PTHR30055">
    <property type="entry name" value="HTH-TYPE TRANSCRIPTIONAL REGULATOR RUTR"/>
    <property type="match status" value="1"/>
</dbReference>
<dbReference type="Pfam" id="PF00440">
    <property type="entry name" value="TetR_N"/>
    <property type="match status" value="1"/>
</dbReference>
<reference evidence="6" key="1">
    <citation type="submission" date="2021-01" db="EMBL/GenBank/DDBJ databases">
        <title>Whole genome shotgun sequence of Planotetraspora thailandica NBRC 104271.</title>
        <authorList>
            <person name="Komaki H."/>
            <person name="Tamura T."/>
        </authorList>
    </citation>
    <scope>NUCLEOTIDE SEQUENCE</scope>
    <source>
        <strain evidence="6">NBRC 104271</strain>
    </source>
</reference>
<accession>A0A8J3UWZ4</accession>
<keyword evidence="3" id="KW-0804">Transcription</keyword>
<evidence type="ECO:0000256" key="4">
    <source>
        <dbReference type="PROSITE-ProRule" id="PRU00335"/>
    </source>
</evidence>
<evidence type="ECO:0000256" key="2">
    <source>
        <dbReference type="ARBA" id="ARBA00023125"/>
    </source>
</evidence>
<evidence type="ECO:0000259" key="5">
    <source>
        <dbReference type="PROSITE" id="PS50977"/>
    </source>
</evidence>
<evidence type="ECO:0000313" key="7">
    <source>
        <dbReference type="Proteomes" id="UP000605992"/>
    </source>
</evidence>
<keyword evidence="2 4" id="KW-0238">DNA-binding</keyword>
<keyword evidence="1" id="KW-0805">Transcription regulation</keyword>
<dbReference type="InterPro" id="IPR050109">
    <property type="entry name" value="HTH-type_TetR-like_transc_reg"/>
</dbReference>
<organism evidence="6 7">
    <name type="scientific">Planotetraspora thailandica</name>
    <dbReference type="NCBI Taxonomy" id="487172"/>
    <lineage>
        <taxon>Bacteria</taxon>
        <taxon>Bacillati</taxon>
        <taxon>Actinomycetota</taxon>
        <taxon>Actinomycetes</taxon>
        <taxon>Streptosporangiales</taxon>
        <taxon>Streptosporangiaceae</taxon>
        <taxon>Planotetraspora</taxon>
    </lineage>
</organism>
<feature type="DNA-binding region" description="H-T-H motif" evidence="4">
    <location>
        <begin position="45"/>
        <end position="64"/>
    </location>
</feature>
<name>A0A8J3UWZ4_9ACTN</name>
<dbReference type="PANTHER" id="PTHR30055:SF234">
    <property type="entry name" value="HTH-TYPE TRANSCRIPTIONAL REGULATOR BETI"/>
    <property type="match status" value="1"/>
</dbReference>
<dbReference type="EMBL" id="BOOR01000007">
    <property type="protein sequence ID" value="GII52997.1"/>
    <property type="molecule type" value="Genomic_DNA"/>
</dbReference>
<keyword evidence="7" id="KW-1185">Reference proteome</keyword>
<sequence>MVAVMRGDTERTATARTSERGAATRVALLDAARETFVTSGFAEAGVTEVVARAGASVGSLYHHFSGKADLYLTLFEEFQHRQTQRTKQAVQNARAAGDNDPMPLFLAGARAYLEGCLAERDLAALFLRGDAPPGFEVIMRDRLRQWARRTAALFEHEDTLVIVVTGALAAVVQEVTLSEDPEEARRTAEDALRIIARTTS</sequence>
<dbReference type="PRINTS" id="PR00455">
    <property type="entry name" value="HTHTETR"/>
</dbReference>
<evidence type="ECO:0000256" key="3">
    <source>
        <dbReference type="ARBA" id="ARBA00023163"/>
    </source>
</evidence>
<protein>
    <recommendedName>
        <fullName evidence="5">HTH tetR-type domain-containing protein</fullName>
    </recommendedName>
</protein>
<dbReference type="InterPro" id="IPR009057">
    <property type="entry name" value="Homeodomain-like_sf"/>
</dbReference>
<dbReference type="PROSITE" id="PS50977">
    <property type="entry name" value="HTH_TETR_2"/>
    <property type="match status" value="1"/>
</dbReference>
<comment type="caution">
    <text evidence="6">The sequence shown here is derived from an EMBL/GenBank/DDBJ whole genome shotgun (WGS) entry which is preliminary data.</text>
</comment>
<dbReference type="InterPro" id="IPR001647">
    <property type="entry name" value="HTH_TetR"/>
</dbReference>